<protein>
    <submittedName>
        <fullName evidence="2">Uncharacterized protein</fullName>
    </submittedName>
</protein>
<gene>
    <name evidence="2" type="ORF">PR048_017860</name>
</gene>
<evidence type="ECO:0000256" key="1">
    <source>
        <dbReference type="SAM" id="MobiDB-lite"/>
    </source>
</evidence>
<keyword evidence="3" id="KW-1185">Reference proteome</keyword>
<comment type="caution">
    <text evidence="2">The sequence shown here is derived from an EMBL/GenBank/DDBJ whole genome shotgun (WGS) entry which is preliminary data.</text>
</comment>
<reference evidence="2 3" key="1">
    <citation type="submission" date="2023-02" db="EMBL/GenBank/DDBJ databases">
        <title>LHISI_Scaffold_Assembly.</title>
        <authorList>
            <person name="Stuart O.P."/>
            <person name="Cleave R."/>
            <person name="Magrath M.J.L."/>
            <person name="Mikheyev A.S."/>
        </authorList>
    </citation>
    <scope>NUCLEOTIDE SEQUENCE [LARGE SCALE GENOMIC DNA]</scope>
    <source>
        <strain evidence="2">Daus_M_001</strain>
        <tissue evidence="2">Leg muscle</tissue>
    </source>
</reference>
<evidence type="ECO:0000313" key="2">
    <source>
        <dbReference type="EMBL" id="KAJ8881379.1"/>
    </source>
</evidence>
<evidence type="ECO:0000313" key="3">
    <source>
        <dbReference type="Proteomes" id="UP001159363"/>
    </source>
</evidence>
<dbReference type="EMBL" id="JARBHB010000006">
    <property type="protein sequence ID" value="KAJ8881379.1"/>
    <property type="molecule type" value="Genomic_DNA"/>
</dbReference>
<feature type="region of interest" description="Disordered" evidence="1">
    <location>
        <begin position="271"/>
        <end position="290"/>
    </location>
</feature>
<dbReference type="Proteomes" id="UP001159363">
    <property type="component" value="Chromosome 5"/>
</dbReference>
<accession>A0ABQ9HAS5</accession>
<organism evidence="2 3">
    <name type="scientific">Dryococelus australis</name>
    <dbReference type="NCBI Taxonomy" id="614101"/>
    <lineage>
        <taxon>Eukaryota</taxon>
        <taxon>Metazoa</taxon>
        <taxon>Ecdysozoa</taxon>
        <taxon>Arthropoda</taxon>
        <taxon>Hexapoda</taxon>
        <taxon>Insecta</taxon>
        <taxon>Pterygota</taxon>
        <taxon>Neoptera</taxon>
        <taxon>Polyneoptera</taxon>
        <taxon>Phasmatodea</taxon>
        <taxon>Verophasmatodea</taxon>
        <taxon>Anareolatae</taxon>
        <taxon>Phasmatidae</taxon>
        <taxon>Eurycanthinae</taxon>
        <taxon>Dryococelus</taxon>
    </lineage>
</organism>
<name>A0ABQ9HAS5_9NEOP</name>
<proteinExistence type="predicted"/>
<sequence>MEQRQSAKMGETGDARENLLTSGIVWHDSQLAKLRELSGRALNPIRLCGRATGDAEARALVSHHGDPGWIHGGFNPGLSHVGIVLEGAACRRVFSGCRIAIGHSHTHIHRGVQHMELGVYRRLHVVTYVKPLEISSFTMDALAATLTSTFVLRSSSSGIPYHFLVHLNGIFTTSITNPIPDSSYANQRFFIEVSHKHILIDRESRFHESITIVPDTGYVHKLGKSGSSGTTSPGYQIAVQKTFQTTYGKMLPDVGSTKSWYDKFNNTGSVADLPRTGRPPTSAERMEADSVNRTPVSDLATLQQRTSAVIVYIAPVMLANVRTVTEYRPDVLRAANKEIWEVINIEVLRANDGEVRCGAAPDCNGRGERTPEASSGTIPTCKNPGVTPPGIETGSSWWETSALTTIQTRPLPAGFSDVLYKLCQPRPIGTEMRLAGVMSVGEYLKSLQACVHHGVAWALEIFGSSSVQGAHMSAADRYQKDACGRVMRSMKHIAHTAAAPPSVIHGRSFMRGQCSWPQGLINGGRQSSAEVCPAACGSLLPPYTPSPLYTHHYTSLQLRRCIPLPQYPPALRSRKRFRLARGLPTPPWHPLHRPSSTTSSERIFVIHKSCPTAYLPSRNQIDMRHSLGEVRARFTCLRCNVLSPEVACWDTSCNEPSRLTKLLQLGRIVTNHLL</sequence>